<gene>
    <name evidence="2" type="ORF">CEXT_386821</name>
</gene>
<sequence>MTRVLCSFDGVKYFPRKEVRFLIYFVRRSHQGLGKDREELNSGKNHNPAPSSRCIKELVFFLLFLWTLRPFVFLWGTVAFASQH</sequence>
<proteinExistence type="predicted"/>
<dbReference type="EMBL" id="BPLR01003513">
    <property type="protein sequence ID" value="GIX85432.1"/>
    <property type="molecule type" value="Genomic_DNA"/>
</dbReference>
<feature type="transmembrane region" description="Helical" evidence="1">
    <location>
        <begin position="58"/>
        <end position="81"/>
    </location>
</feature>
<dbReference type="AlphaFoldDB" id="A0AAV4NKU1"/>
<keyword evidence="3" id="KW-1185">Reference proteome</keyword>
<evidence type="ECO:0000313" key="2">
    <source>
        <dbReference type="EMBL" id="GIX85432.1"/>
    </source>
</evidence>
<evidence type="ECO:0000256" key="1">
    <source>
        <dbReference type="SAM" id="Phobius"/>
    </source>
</evidence>
<comment type="caution">
    <text evidence="2">The sequence shown here is derived from an EMBL/GenBank/DDBJ whole genome shotgun (WGS) entry which is preliminary data.</text>
</comment>
<keyword evidence="1" id="KW-0472">Membrane</keyword>
<evidence type="ECO:0000313" key="3">
    <source>
        <dbReference type="Proteomes" id="UP001054945"/>
    </source>
</evidence>
<keyword evidence="1" id="KW-1133">Transmembrane helix</keyword>
<dbReference type="Proteomes" id="UP001054945">
    <property type="component" value="Unassembled WGS sequence"/>
</dbReference>
<accession>A0AAV4NKU1</accession>
<name>A0AAV4NKU1_CAEEX</name>
<organism evidence="2 3">
    <name type="scientific">Caerostris extrusa</name>
    <name type="common">Bark spider</name>
    <name type="synonym">Caerostris bankana</name>
    <dbReference type="NCBI Taxonomy" id="172846"/>
    <lineage>
        <taxon>Eukaryota</taxon>
        <taxon>Metazoa</taxon>
        <taxon>Ecdysozoa</taxon>
        <taxon>Arthropoda</taxon>
        <taxon>Chelicerata</taxon>
        <taxon>Arachnida</taxon>
        <taxon>Araneae</taxon>
        <taxon>Araneomorphae</taxon>
        <taxon>Entelegynae</taxon>
        <taxon>Araneoidea</taxon>
        <taxon>Araneidae</taxon>
        <taxon>Caerostris</taxon>
    </lineage>
</organism>
<protein>
    <submittedName>
        <fullName evidence="2">Uncharacterized protein</fullName>
    </submittedName>
</protein>
<keyword evidence="1" id="KW-0812">Transmembrane</keyword>
<reference evidence="2 3" key="1">
    <citation type="submission" date="2021-06" db="EMBL/GenBank/DDBJ databases">
        <title>Caerostris extrusa draft genome.</title>
        <authorList>
            <person name="Kono N."/>
            <person name="Arakawa K."/>
        </authorList>
    </citation>
    <scope>NUCLEOTIDE SEQUENCE [LARGE SCALE GENOMIC DNA]</scope>
</reference>